<dbReference type="SUPFAM" id="SSF69593">
    <property type="entry name" value="Glycerol-3-phosphate (1)-acyltransferase"/>
    <property type="match status" value="1"/>
</dbReference>
<dbReference type="SMART" id="SM00563">
    <property type="entry name" value="PlsC"/>
    <property type="match status" value="1"/>
</dbReference>
<keyword evidence="4" id="KW-0472">Membrane</keyword>
<dbReference type="InParanoid" id="A0A090CFH6"/>
<dbReference type="PANTHER" id="PTHR10983:SF24">
    <property type="entry name" value="1-ACYLGLYCEROL-3-PHOSPHATE O-ACYLTRANSFERASE 3, ISOFORM E-RELATED"/>
    <property type="match status" value="1"/>
</dbReference>
<keyword evidence="4" id="KW-1133">Transmembrane helix</keyword>
<evidence type="ECO:0000256" key="2">
    <source>
        <dbReference type="ARBA" id="ARBA00022679"/>
    </source>
</evidence>
<dbReference type="STRING" id="515849.A0A090CFH6"/>
<dbReference type="PANTHER" id="PTHR10983">
    <property type="entry name" value="1-ACYLGLYCEROL-3-PHOSPHATE ACYLTRANSFERASE-RELATED"/>
    <property type="match status" value="1"/>
</dbReference>
<dbReference type="GO" id="GO:0012505">
    <property type="term" value="C:endomembrane system"/>
    <property type="evidence" value="ECO:0007669"/>
    <property type="project" value="TreeGrafter"/>
</dbReference>
<name>A0A090CFH6_PODAN</name>
<dbReference type="GO" id="GO:0003841">
    <property type="term" value="F:1-acylglycerol-3-phosphate O-acyltransferase activity"/>
    <property type="evidence" value="ECO:0007669"/>
    <property type="project" value="TreeGrafter"/>
</dbReference>
<keyword evidence="4" id="KW-0812">Transmembrane</keyword>
<reference evidence="6 7" key="1">
    <citation type="journal article" date="2008" name="Genome Biol.">
        <title>The genome sequence of the model ascomycete fungus Podospora anserina.</title>
        <authorList>
            <person name="Espagne E."/>
            <person name="Lespinet O."/>
            <person name="Malagnac F."/>
            <person name="Da Silva C."/>
            <person name="Jaillon O."/>
            <person name="Porcel B.M."/>
            <person name="Couloux A."/>
            <person name="Aury J.-M."/>
            <person name="Segurens B."/>
            <person name="Poulain J."/>
            <person name="Anthouard V."/>
            <person name="Grossetete S."/>
            <person name="Khalili H."/>
            <person name="Coppin E."/>
            <person name="Dequard-Chablat M."/>
            <person name="Picard M."/>
            <person name="Contamine V."/>
            <person name="Arnaise S."/>
            <person name="Bourdais A."/>
            <person name="Berteaux-Lecellier V."/>
            <person name="Gautheret D."/>
            <person name="de Vries R.P."/>
            <person name="Battaglia E."/>
            <person name="Coutinho P.M."/>
            <person name="Danchin E.G.J."/>
            <person name="Henrissat B."/>
            <person name="El Khoury R."/>
            <person name="Sainsard-Chanet A."/>
            <person name="Boivin A."/>
            <person name="Pinan-Lucarre B."/>
            <person name="Sellem C.H."/>
            <person name="Debuchy R."/>
            <person name="Wincker P."/>
            <person name="Weissenbach J."/>
            <person name="Silar P."/>
        </authorList>
    </citation>
    <scope>NUCLEOTIDE SEQUENCE [LARGE SCALE GENOMIC DNA]</scope>
    <source>
        <strain evidence="7">S / ATCC MYA-4624 / DSM 980 / FGSC 10383</strain>
    </source>
</reference>
<feature type="transmembrane region" description="Helical" evidence="4">
    <location>
        <begin position="12"/>
        <end position="35"/>
    </location>
</feature>
<comment type="similarity">
    <text evidence="1">Belongs to the 1-acyl-sn-glycerol-3-phosphate acyltransferase family.</text>
</comment>
<accession>A0A090CFH6</accession>
<proteinExistence type="inferred from homology"/>
<organism evidence="6 7">
    <name type="scientific">Podospora anserina (strain S / ATCC MYA-4624 / DSM 980 / FGSC 10383)</name>
    <name type="common">Pleurage anserina</name>
    <dbReference type="NCBI Taxonomy" id="515849"/>
    <lineage>
        <taxon>Eukaryota</taxon>
        <taxon>Fungi</taxon>
        <taxon>Dikarya</taxon>
        <taxon>Ascomycota</taxon>
        <taxon>Pezizomycotina</taxon>
        <taxon>Sordariomycetes</taxon>
        <taxon>Sordariomycetidae</taxon>
        <taxon>Sordariales</taxon>
        <taxon>Podosporaceae</taxon>
        <taxon>Podospora</taxon>
        <taxon>Podospora anserina</taxon>
    </lineage>
</organism>
<sequence>MTCLTNLFPHPLRGLLLVTPFLLSTGLANLTLFLLPFAKLLLPSSLIHTLCSLIAGTLVYRFIQHIFTAINSAEITFSGDTPLPNESAIVISNHVAWSDFYLVQAAADKANMGGHTRYFAKAGLKWVPFLGGLWGMGMPTVTREWTRDKRELERVFRGVKEEGWKTWLVSFSEGSRFTPEKYLQSRLWCRQNGKPQPEYLLYPRTRGFIATVQHLRKAPHVKAVYDLTLAYQCGEEFQKAPTMWETIAVPKLSLTREQGGVGYRFHVHVRRFPIEELPGDAAGLAKWLEQRWVEKGRWLEARRLRWASVDVLRKTDGIFGGMGRVVDEDSRT</sequence>
<dbReference type="InterPro" id="IPR032098">
    <property type="entry name" value="Acyltransf_C"/>
</dbReference>
<keyword evidence="3" id="KW-0012">Acyltransferase</keyword>
<evidence type="ECO:0000313" key="7">
    <source>
        <dbReference type="Proteomes" id="UP000001197"/>
    </source>
</evidence>
<evidence type="ECO:0000256" key="4">
    <source>
        <dbReference type="SAM" id="Phobius"/>
    </source>
</evidence>
<evidence type="ECO:0000259" key="5">
    <source>
        <dbReference type="SMART" id="SM00563"/>
    </source>
</evidence>
<keyword evidence="7" id="KW-1185">Reference proteome</keyword>
<dbReference type="Proteomes" id="UP000001197">
    <property type="component" value="Chromosome 1"/>
</dbReference>
<dbReference type="CDD" id="cd07990">
    <property type="entry name" value="LPLAT_LCLAT1-like"/>
    <property type="match status" value="1"/>
</dbReference>
<dbReference type="Pfam" id="PF16076">
    <property type="entry name" value="Acyltransf_C"/>
    <property type="match status" value="1"/>
</dbReference>
<evidence type="ECO:0000256" key="1">
    <source>
        <dbReference type="ARBA" id="ARBA00008655"/>
    </source>
</evidence>
<feature type="transmembrane region" description="Helical" evidence="4">
    <location>
        <begin position="41"/>
        <end position="63"/>
    </location>
</feature>
<dbReference type="InterPro" id="IPR002123">
    <property type="entry name" value="Plipid/glycerol_acylTrfase"/>
</dbReference>
<dbReference type="AlphaFoldDB" id="A0A090CFH6"/>
<reference evidence="7" key="2">
    <citation type="journal article" date="2014" name="Genetics">
        <title>Maintaining two mating types: Structure of the mating type locus and its role in heterokaryosis in Podospora anserina.</title>
        <authorList>
            <person name="Grognet P."/>
            <person name="Bidard F."/>
            <person name="Kuchly C."/>
            <person name="Tong L.C.H."/>
            <person name="Coppin E."/>
            <person name="Benkhali J.A."/>
            <person name="Couloux A."/>
            <person name="Wincker P."/>
            <person name="Debuchy R."/>
            <person name="Silar P."/>
        </authorList>
    </citation>
    <scope>GENOME REANNOTATION</scope>
    <source>
        <strain evidence="7">S / ATCC MYA-4624 / DSM 980 / FGSC 10383</strain>
    </source>
</reference>
<feature type="domain" description="Phospholipid/glycerol acyltransferase" evidence="5">
    <location>
        <begin position="88"/>
        <end position="209"/>
    </location>
</feature>
<keyword evidence="2" id="KW-0808">Transferase</keyword>
<dbReference type="Pfam" id="PF01553">
    <property type="entry name" value="Acyltransferase"/>
    <property type="match status" value="1"/>
</dbReference>
<protein>
    <recommendedName>
        <fullName evidence="5">Phospholipid/glycerol acyltransferase domain-containing protein</fullName>
    </recommendedName>
</protein>
<dbReference type="EMBL" id="FO904936">
    <property type="protein sequence ID" value="CDP24174.1"/>
    <property type="molecule type" value="Genomic_DNA"/>
</dbReference>
<evidence type="ECO:0000313" key="6">
    <source>
        <dbReference type="EMBL" id="CDP24174.1"/>
    </source>
</evidence>
<evidence type="ECO:0000256" key="3">
    <source>
        <dbReference type="ARBA" id="ARBA00023315"/>
    </source>
</evidence>